<protein>
    <submittedName>
        <fullName evidence="3">Collagen-like protein</fullName>
    </submittedName>
</protein>
<accession>A0A5D3FFF2</accession>
<name>A0A5D3FFF2_9ACTN</name>
<evidence type="ECO:0000256" key="2">
    <source>
        <dbReference type="SAM" id="SignalP"/>
    </source>
</evidence>
<keyword evidence="3" id="KW-0176">Collagen</keyword>
<dbReference type="GO" id="GO:0005615">
    <property type="term" value="C:extracellular space"/>
    <property type="evidence" value="ECO:0007669"/>
    <property type="project" value="TreeGrafter"/>
</dbReference>
<gene>
    <name evidence="3" type="ORF">FXF68_22805</name>
</gene>
<feature type="compositionally biased region" description="Low complexity" evidence="1">
    <location>
        <begin position="69"/>
        <end position="99"/>
    </location>
</feature>
<feature type="region of interest" description="Disordered" evidence="1">
    <location>
        <begin position="57"/>
        <end position="133"/>
    </location>
</feature>
<dbReference type="PANTHER" id="PTHR24023">
    <property type="entry name" value="COLLAGEN ALPHA"/>
    <property type="match status" value="1"/>
</dbReference>
<evidence type="ECO:0000256" key="1">
    <source>
        <dbReference type="SAM" id="MobiDB-lite"/>
    </source>
</evidence>
<evidence type="ECO:0000313" key="4">
    <source>
        <dbReference type="Proteomes" id="UP000323505"/>
    </source>
</evidence>
<keyword evidence="4" id="KW-1185">Reference proteome</keyword>
<feature type="chain" id="PRO_5022817176" evidence="2">
    <location>
        <begin position="28"/>
        <end position="216"/>
    </location>
</feature>
<evidence type="ECO:0000313" key="3">
    <source>
        <dbReference type="EMBL" id="TYK46688.1"/>
    </source>
</evidence>
<dbReference type="AlphaFoldDB" id="A0A5D3FFF2"/>
<dbReference type="GO" id="GO:0030198">
    <property type="term" value="P:extracellular matrix organization"/>
    <property type="evidence" value="ECO:0007669"/>
    <property type="project" value="TreeGrafter"/>
</dbReference>
<keyword evidence="2" id="KW-0732">Signal</keyword>
<dbReference type="GO" id="GO:0031012">
    <property type="term" value="C:extracellular matrix"/>
    <property type="evidence" value="ECO:0007669"/>
    <property type="project" value="TreeGrafter"/>
</dbReference>
<reference evidence="3 4" key="1">
    <citation type="submission" date="2019-08" db="EMBL/GenBank/DDBJ databases">
        <title>Actinomadura sp. nov. CYP1-5 isolated from mountain soil.</title>
        <authorList>
            <person name="Songsumanus A."/>
            <person name="Kuncharoen N."/>
            <person name="Kudo T."/>
            <person name="Yuki M."/>
            <person name="Igarashi Y."/>
            <person name="Tanasupawat S."/>
        </authorList>
    </citation>
    <scope>NUCLEOTIDE SEQUENCE [LARGE SCALE GENOMIC DNA]</scope>
    <source>
        <strain evidence="3 4">CYP1-5</strain>
    </source>
</reference>
<organism evidence="3 4">
    <name type="scientific">Actinomadura decatromicini</name>
    <dbReference type="NCBI Taxonomy" id="2604572"/>
    <lineage>
        <taxon>Bacteria</taxon>
        <taxon>Bacillati</taxon>
        <taxon>Actinomycetota</taxon>
        <taxon>Actinomycetes</taxon>
        <taxon>Streptosporangiales</taxon>
        <taxon>Thermomonosporaceae</taxon>
        <taxon>Actinomadura</taxon>
    </lineage>
</organism>
<dbReference type="InterPro" id="IPR008160">
    <property type="entry name" value="Collagen"/>
</dbReference>
<feature type="signal peptide" evidence="2">
    <location>
        <begin position="1"/>
        <end position="27"/>
    </location>
</feature>
<dbReference type="EMBL" id="VSRQ01000005">
    <property type="protein sequence ID" value="TYK46688.1"/>
    <property type="molecule type" value="Genomic_DNA"/>
</dbReference>
<comment type="caution">
    <text evidence="3">The sequence shown here is derived from an EMBL/GenBank/DDBJ whole genome shotgun (WGS) entry which is preliminary data.</text>
</comment>
<feature type="compositionally biased region" description="Low complexity" evidence="1">
    <location>
        <begin position="110"/>
        <end position="126"/>
    </location>
</feature>
<dbReference type="Proteomes" id="UP000323505">
    <property type="component" value="Unassembled WGS sequence"/>
</dbReference>
<sequence length="216" mass="21509">MNFHLRSLCTCAVMAGVLPLGGGMAMAAQSPPPVRETAKTAQATDSAACCVHSCGECGPRGPRGPRGPQGPRGETGPQGPTGETGPQGPTGATGPQGPRGETGPQGPRGETGPQGPTGATGPQGPSGEPGRDGVIGRQVVQAQFTNPPNSSTPQTVTCPSGKVALSGGYLMDPRITGPTGSRPSGTDGWEVTPPSNYGFPFDFTVYVVCANADTAA</sequence>
<dbReference type="InterPro" id="IPR050149">
    <property type="entry name" value="Collagen_superfamily"/>
</dbReference>
<dbReference type="PANTHER" id="PTHR24023:SF1095">
    <property type="entry name" value="EGF-LIKE DOMAIN-CONTAINING PROTEIN"/>
    <property type="match status" value="1"/>
</dbReference>
<dbReference type="GO" id="GO:0030020">
    <property type="term" value="F:extracellular matrix structural constituent conferring tensile strength"/>
    <property type="evidence" value="ECO:0007669"/>
    <property type="project" value="TreeGrafter"/>
</dbReference>
<proteinExistence type="predicted"/>
<dbReference type="Pfam" id="PF01391">
    <property type="entry name" value="Collagen"/>
    <property type="match status" value="1"/>
</dbReference>